<feature type="domain" description="Glycosyl hydrolase family 13 catalytic" evidence="2">
    <location>
        <begin position="59"/>
        <end position="376"/>
    </location>
</feature>
<dbReference type="InterPro" id="IPR013780">
    <property type="entry name" value="Glyco_hydro_b"/>
</dbReference>
<dbReference type="Pfam" id="PF00128">
    <property type="entry name" value="Alpha-amylase"/>
    <property type="match status" value="1"/>
</dbReference>
<gene>
    <name evidence="3" type="ORF">F5984_20960</name>
</gene>
<dbReference type="AlphaFoldDB" id="A0A7J5TU59"/>
<dbReference type="InterPro" id="IPR032091">
    <property type="entry name" value="Malt_amylase-like_C"/>
</dbReference>
<comment type="caution">
    <text evidence="3">The sequence shown here is derived from an EMBL/GenBank/DDBJ whole genome shotgun (WGS) entry which is preliminary data.</text>
</comment>
<dbReference type="SMART" id="SM00642">
    <property type="entry name" value="Aamy"/>
    <property type="match status" value="1"/>
</dbReference>
<dbReference type="InterPro" id="IPR006047">
    <property type="entry name" value="GH13_cat_dom"/>
</dbReference>
<feature type="chain" id="PRO_5029698716" evidence="1">
    <location>
        <begin position="23"/>
        <end position="473"/>
    </location>
</feature>
<name>A0A7J5TU59_9BACT</name>
<dbReference type="EMBL" id="WELI01000010">
    <property type="protein sequence ID" value="KAB7727544.1"/>
    <property type="molecule type" value="Genomic_DNA"/>
</dbReference>
<dbReference type="PANTHER" id="PTHR47786">
    <property type="entry name" value="ALPHA-1,4-GLUCAN:MALTOSE-1-PHOSPHATE MALTOSYLTRANSFERASE"/>
    <property type="match status" value="1"/>
</dbReference>
<reference evidence="3 4" key="1">
    <citation type="submission" date="2019-10" db="EMBL/GenBank/DDBJ databases">
        <title>Rudanella paleaurantiibacter sp. nov., isolated from sludge.</title>
        <authorList>
            <person name="Xu S.Q."/>
        </authorList>
    </citation>
    <scope>NUCLEOTIDE SEQUENCE [LARGE SCALE GENOMIC DNA]</scope>
    <source>
        <strain evidence="3 4">HX-22-17</strain>
    </source>
</reference>
<dbReference type="Gene3D" id="2.60.40.1180">
    <property type="entry name" value="Golgi alpha-mannosidase II"/>
    <property type="match status" value="1"/>
</dbReference>
<evidence type="ECO:0000313" key="4">
    <source>
        <dbReference type="Proteomes" id="UP000488299"/>
    </source>
</evidence>
<evidence type="ECO:0000259" key="2">
    <source>
        <dbReference type="SMART" id="SM00642"/>
    </source>
</evidence>
<evidence type="ECO:0000256" key="1">
    <source>
        <dbReference type="SAM" id="SignalP"/>
    </source>
</evidence>
<evidence type="ECO:0000313" key="3">
    <source>
        <dbReference type="EMBL" id="KAB7727544.1"/>
    </source>
</evidence>
<dbReference type="Gene3D" id="3.20.20.80">
    <property type="entry name" value="Glycosidases"/>
    <property type="match status" value="1"/>
</dbReference>
<dbReference type="PROSITE" id="PS51257">
    <property type="entry name" value="PROKAR_LIPOPROTEIN"/>
    <property type="match status" value="1"/>
</dbReference>
<keyword evidence="4" id="KW-1185">Reference proteome</keyword>
<dbReference type="GO" id="GO:0005975">
    <property type="term" value="P:carbohydrate metabolic process"/>
    <property type="evidence" value="ECO:0007669"/>
    <property type="project" value="InterPro"/>
</dbReference>
<sequence>MTKYLLASALSLLILTGGCKNSTQTDQTETSTTPADTTTVQFGQAPPAPDWAKNATIYEVNTRQFSREGTFKAVTAQLPRLKELGVDIVWLMPIYPISLKNKKGPLGSPYAVADYMSVNPEYGTLDDFKALVQRAHALGLRVILDWIPNHTGWDHKWITEHPDYYTKVKGKMTTPLDPKTGKPTDWTDVVDLDYDNPNLRKAMIDAMSFWVRECDIDGFRCDVAGFVPDDFWQEVRPALDKIKTVFMLAEWEDEPGHFSSCFNANYAWGMHTVMKAVAQGARPATVIDSMIVLNQKRFPKWFYQMQFLQNHDENSWNGTLTESFKEGADAFVVLSHTIDGMPLVYNGMESNLNKRLAFFEKDSIPWGTYSKTDFFKSLLTLKHRNRALWNGQAGGKAVKIQTGDDDKVYAFYRKKDNDQVTVVLNLSDKPVTTRLEGAGYEGTFMEIFTRTSSEMKPGMTITLKPWEYRVYTN</sequence>
<proteinExistence type="predicted"/>
<dbReference type="RefSeq" id="WP_152126179.1">
    <property type="nucleotide sequence ID" value="NZ_WELI01000010.1"/>
</dbReference>
<protein>
    <submittedName>
        <fullName evidence="3">Alpha-amylase</fullName>
    </submittedName>
</protein>
<dbReference type="SUPFAM" id="SSF51011">
    <property type="entry name" value="Glycosyl hydrolase domain"/>
    <property type="match status" value="1"/>
</dbReference>
<dbReference type="PANTHER" id="PTHR47786:SF2">
    <property type="entry name" value="GLYCOSYL HYDROLASE FAMILY 13 CATALYTIC DOMAIN-CONTAINING PROTEIN"/>
    <property type="match status" value="1"/>
</dbReference>
<dbReference type="Proteomes" id="UP000488299">
    <property type="component" value="Unassembled WGS sequence"/>
</dbReference>
<keyword evidence="1" id="KW-0732">Signal</keyword>
<feature type="signal peptide" evidence="1">
    <location>
        <begin position="1"/>
        <end position="22"/>
    </location>
</feature>
<organism evidence="3 4">
    <name type="scientific">Rudanella paleaurantiibacter</name>
    <dbReference type="NCBI Taxonomy" id="2614655"/>
    <lineage>
        <taxon>Bacteria</taxon>
        <taxon>Pseudomonadati</taxon>
        <taxon>Bacteroidota</taxon>
        <taxon>Cytophagia</taxon>
        <taxon>Cytophagales</taxon>
        <taxon>Cytophagaceae</taxon>
        <taxon>Rudanella</taxon>
    </lineage>
</organism>
<dbReference type="InterPro" id="IPR017853">
    <property type="entry name" value="GH"/>
</dbReference>
<dbReference type="Pfam" id="PF16657">
    <property type="entry name" value="Malt_amylase_C"/>
    <property type="match status" value="1"/>
</dbReference>
<accession>A0A7J5TU59</accession>
<dbReference type="CDD" id="cd11313">
    <property type="entry name" value="AmyAc_arch_bac_AmyA"/>
    <property type="match status" value="1"/>
</dbReference>
<dbReference type="SUPFAM" id="SSF51445">
    <property type="entry name" value="(Trans)glycosidases"/>
    <property type="match status" value="1"/>
</dbReference>